<feature type="domain" description="PARG catalytic Macro" evidence="1">
    <location>
        <begin position="188"/>
        <end position="222"/>
    </location>
</feature>
<dbReference type="Pfam" id="PF05028">
    <property type="entry name" value="PARG_cat_C"/>
    <property type="match status" value="1"/>
</dbReference>
<evidence type="ECO:0000313" key="3">
    <source>
        <dbReference type="Proteomes" id="UP001189429"/>
    </source>
</evidence>
<evidence type="ECO:0000313" key="2">
    <source>
        <dbReference type="EMBL" id="CAK0903886.1"/>
    </source>
</evidence>
<feature type="non-terminal residue" evidence="2">
    <location>
        <position position="1"/>
    </location>
</feature>
<reference evidence="2" key="1">
    <citation type="submission" date="2023-10" db="EMBL/GenBank/DDBJ databases">
        <authorList>
            <person name="Chen Y."/>
            <person name="Shah S."/>
            <person name="Dougan E. K."/>
            <person name="Thang M."/>
            <person name="Chan C."/>
        </authorList>
    </citation>
    <scope>NUCLEOTIDE SEQUENCE [LARGE SCALE GENOMIC DNA]</scope>
</reference>
<gene>
    <name evidence="2" type="ORF">PCOR1329_LOCUS80064</name>
</gene>
<organism evidence="2 3">
    <name type="scientific">Prorocentrum cordatum</name>
    <dbReference type="NCBI Taxonomy" id="2364126"/>
    <lineage>
        <taxon>Eukaryota</taxon>
        <taxon>Sar</taxon>
        <taxon>Alveolata</taxon>
        <taxon>Dinophyceae</taxon>
        <taxon>Prorocentrales</taxon>
        <taxon>Prorocentraceae</taxon>
        <taxon>Prorocentrum</taxon>
    </lineage>
</organism>
<dbReference type="InterPro" id="IPR046372">
    <property type="entry name" value="PARG_cat_C"/>
</dbReference>
<evidence type="ECO:0000259" key="1">
    <source>
        <dbReference type="Pfam" id="PF05028"/>
    </source>
</evidence>
<dbReference type="Proteomes" id="UP001189429">
    <property type="component" value="Unassembled WGS sequence"/>
</dbReference>
<dbReference type="EMBL" id="CAUYUJ010021306">
    <property type="protein sequence ID" value="CAK0903886.1"/>
    <property type="molecule type" value="Genomic_DNA"/>
</dbReference>
<keyword evidence="3" id="KW-1185">Reference proteome</keyword>
<proteinExistence type="predicted"/>
<name>A0ABN9XV09_9DINO</name>
<protein>
    <recommendedName>
        <fullName evidence="1">PARG catalytic Macro domain-containing protein</fullName>
    </recommendedName>
</protein>
<comment type="caution">
    <text evidence="2">The sequence shown here is derived from an EMBL/GenBank/DDBJ whole genome shotgun (WGS) entry which is preliminary data.</text>
</comment>
<accession>A0ABN9XV09</accession>
<sequence length="241" mass="27364">PNGQAPFPLRAGGRCPCAPQAWRPRASAHRRSLPRARCAPVADQRVLPRCQTEKAHHYYGSYDGDRFGGGIGTRVGIDETRAEPLGQTGVVRVALFQETHERLRAWATKENWRRATEIHKGAYFTRTENLVQEEVLEHIRQHFVDGCRDYVARAPVEAALYRLGDEDVFRQRCRSALVTRLPAVVSGVFDEKREACIVDFANKRLGGGWMSYGMVQEEKMFIERFDYGALCARSLLDMPTR</sequence>